<reference evidence="2" key="1">
    <citation type="journal article" date="2016" name="Genome Announc.">
        <title>Draft Genome Sequences of Five Rapidly Growing Mycobacterium Species, M. thermoresistibile, M. fortuitum subsp. acetamidolyticum, M. canariasense, M. brisbanense, and M. novocastrense.</title>
        <authorList>
            <person name="Katahira K."/>
            <person name="Ogura Y."/>
            <person name="Gotoh Y."/>
            <person name="Hayashi T."/>
        </authorList>
    </citation>
    <scope>NUCLEOTIDE SEQUENCE [LARGE SCALE GENOMIC DNA]</scope>
    <source>
        <strain evidence="2">JCM15654</strain>
    </source>
</reference>
<accession>A0A124DZE8</accession>
<dbReference type="AlphaFoldDB" id="A0A124DZE8"/>
<evidence type="ECO:0000313" key="2">
    <source>
        <dbReference type="Proteomes" id="UP000069620"/>
    </source>
</evidence>
<evidence type="ECO:0000313" key="1">
    <source>
        <dbReference type="EMBL" id="GAS87168.1"/>
    </source>
</evidence>
<dbReference type="OrthoDB" id="4633705at2"/>
<dbReference type="Proteomes" id="UP000069620">
    <property type="component" value="Unassembled WGS sequence"/>
</dbReference>
<comment type="caution">
    <text evidence="1">The sequence shown here is derived from an EMBL/GenBank/DDBJ whole genome shotgun (WGS) entry which is preliminary data.</text>
</comment>
<dbReference type="EMBL" id="BCSX01000016">
    <property type="protein sequence ID" value="GAS87168.1"/>
    <property type="molecule type" value="Genomic_DNA"/>
</dbReference>
<sequence length="102" mass="11354">MTMLTVTAPATVDLEDLEQQTVSALADRLRDDHGCELTDSQPRPSEWGNEYQLAPTGRIIVDSHQNTLTVRLRDLAVDAHDLFVAVSSELEQQYDELSTEIG</sequence>
<keyword evidence="2" id="KW-1185">Reference proteome</keyword>
<dbReference type="STRING" id="146020.RMCB_1264"/>
<dbReference type="RefSeq" id="WP_062828108.1">
    <property type="nucleotide sequence ID" value="NZ_BCSX01000016.1"/>
</dbReference>
<name>A0A124DZE8_9MYCO</name>
<protein>
    <submittedName>
        <fullName evidence="1">Methylmalonyl-CoA epimerase</fullName>
    </submittedName>
</protein>
<reference evidence="2" key="2">
    <citation type="submission" date="2016-02" db="EMBL/GenBank/DDBJ databases">
        <title>Draft genome sequence of five rapidly growing Mycobacterium species.</title>
        <authorList>
            <person name="Katahira K."/>
            <person name="Gotou Y."/>
            <person name="Iida K."/>
            <person name="Ogura Y."/>
            <person name="Hayashi T."/>
        </authorList>
    </citation>
    <scope>NUCLEOTIDE SEQUENCE [LARGE SCALE GENOMIC DNA]</scope>
    <source>
        <strain evidence="2">JCM15654</strain>
    </source>
</reference>
<gene>
    <name evidence="1" type="ORF">RMCB_1264</name>
</gene>
<organism evidence="1 2">
    <name type="scientific">Mycolicibacterium brisbanense</name>
    <dbReference type="NCBI Taxonomy" id="146020"/>
    <lineage>
        <taxon>Bacteria</taxon>
        <taxon>Bacillati</taxon>
        <taxon>Actinomycetota</taxon>
        <taxon>Actinomycetes</taxon>
        <taxon>Mycobacteriales</taxon>
        <taxon>Mycobacteriaceae</taxon>
        <taxon>Mycolicibacterium</taxon>
    </lineage>
</organism>
<proteinExistence type="predicted"/>